<keyword evidence="2" id="KW-1185">Reference proteome</keyword>
<comment type="caution">
    <text evidence="1">The sequence shown here is derived from an EMBL/GenBank/DDBJ whole genome shotgun (WGS) entry which is preliminary data.</text>
</comment>
<reference evidence="1" key="2">
    <citation type="submission" date="2020-11" db="EMBL/GenBank/DDBJ databases">
        <authorList>
            <person name="McCartney M.A."/>
            <person name="Auch B."/>
            <person name="Kono T."/>
            <person name="Mallez S."/>
            <person name="Becker A."/>
            <person name="Gohl D.M."/>
            <person name="Silverstein K.A.T."/>
            <person name="Koren S."/>
            <person name="Bechman K.B."/>
            <person name="Herman A."/>
            <person name="Abrahante J.E."/>
            <person name="Garbe J."/>
        </authorList>
    </citation>
    <scope>NUCLEOTIDE SEQUENCE</scope>
    <source>
        <strain evidence="1">Duluth1</strain>
        <tissue evidence="1">Whole animal</tissue>
    </source>
</reference>
<proteinExistence type="predicted"/>
<dbReference type="AlphaFoldDB" id="A0A9D4MA88"/>
<dbReference type="EMBL" id="JAIWYP010000002">
    <property type="protein sequence ID" value="KAH3872808.1"/>
    <property type="molecule type" value="Genomic_DNA"/>
</dbReference>
<gene>
    <name evidence="1" type="ORF">DPMN_036031</name>
</gene>
<dbReference type="Proteomes" id="UP000828390">
    <property type="component" value="Unassembled WGS sequence"/>
</dbReference>
<sequence length="54" mass="5913">MIPTADLVFQDSDIDSLFGDVTAEDIHEAFGRESTIDISSFLDETDATECKDSV</sequence>
<evidence type="ECO:0000313" key="1">
    <source>
        <dbReference type="EMBL" id="KAH3872808.1"/>
    </source>
</evidence>
<reference evidence="1" key="1">
    <citation type="journal article" date="2019" name="bioRxiv">
        <title>The Genome of the Zebra Mussel, Dreissena polymorpha: A Resource for Invasive Species Research.</title>
        <authorList>
            <person name="McCartney M.A."/>
            <person name="Auch B."/>
            <person name="Kono T."/>
            <person name="Mallez S."/>
            <person name="Zhang Y."/>
            <person name="Obille A."/>
            <person name="Becker A."/>
            <person name="Abrahante J.E."/>
            <person name="Garbe J."/>
            <person name="Badalamenti J.P."/>
            <person name="Herman A."/>
            <person name="Mangelson H."/>
            <person name="Liachko I."/>
            <person name="Sullivan S."/>
            <person name="Sone E.D."/>
            <person name="Koren S."/>
            <person name="Silverstein K.A.T."/>
            <person name="Beckman K.B."/>
            <person name="Gohl D.M."/>
        </authorList>
    </citation>
    <scope>NUCLEOTIDE SEQUENCE</scope>
    <source>
        <strain evidence="1">Duluth1</strain>
        <tissue evidence="1">Whole animal</tissue>
    </source>
</reference>
<feature type="non-terminal residue" evidence="1">
    <location>
        <position position="54"/>
    </location>
</feature>
<accession>A0A9D4MA88</accession>
<name>A0A9D4MA88_DREPO</name>
<protein>
    <submittedName>
        <fullName evidence="1">Uncharacterized protein</fullName>
    </submittedName>
</protein>
<organism evidence="1 2">
    <name type="scientific">Dreissena polymorpha</name>
    <name type="common">Zebra mussel</name>
    <name type="synonym">Mytilus polymorpha</name>
    <dbReference type="NCBI Taxonomy" id="45954"/>
    <lineage>
        <taxon>Eukaryota</taxon>
        <taxon>Metazoa</taxon>
        <taxon>Spiralia</taxon>
        <taxon>Lophotrochozoa</taxon>
        <taxon>Mollusca</taxon>
        <taxon>Bivalvia</taxon>
        <taxon>Autobranchia</taxon>
        <taxon>Heteroconchia</taxon>
        <taxon>Euheterodonta</taxon>
        <taxon>Imparidentia</taxon>
        <taxon>Neoheterodontei</taxon>
        <taxon>Myida</taxon>
        <taxon>Dreissenoidea</taxon>
        <taxon>Dreissenidae</taxon>
        <taxon>Dreissena</taxon>
    </lineage>
</organism>
<evidence type="ECO:0000313" key="2">
    <source>
        <dbReference type="Proteomes" id="UP000828390"/>
    </source>
</evidence>